<dbReference type="PANTHER" id="PTHR46018">
    <property type="entry name" value="ZINC PHOSPHODIESTERASE ELAC PROTEIN 1"/>
    <property type="match status" value="1"/>
</dbReference>
<sequence length="246" mass="25464">MRVTVLGGSGAFPTAAEPCSGFLVEHDGFSLLVDAGYAVLPQLMALMAVEDLDAVYISHGHADHCSDLNPLLRARALGGADPAPLPVYAPHRALDAVLALDRPGMLDAALVSHHFDPGDAFAIGPFDVRTTLLPHWLPNAALRLDTGTASLVYTGDGGPTPDLVALAQGTDILIAEASYATETPADSTGQLCTARDAARQAAKAAVGRLVLTHLHPGTDPDEHVDAASDAYDGRTYVATSGLTLEA</sequence>
<proteinExistence type="predicted"/>
<dbReference type="SMART" id="SM00849">
    <property type="entry name" value="Lactamase_B"/>
    <property type="match status" value="1"/>
</dbReference>
<dbReference type="InterPro" id="IPR036866">
    <property type="entry name" value="RibonucZ/Hydroxyglut_hydro"/>
</dbReference>
<dbReference type="RefSeq" id="WP_344665774.1">
    <property type="nucleotide sequence ID" value="NZ_BAAAQN010000012.1"/>
</dbReference>
<reference evidence="3" key="1">
    <citation type="journal article" date="2019" name="Int. J. Syst. Evol. Microbiol.">
        <title>The Global Catalogue of Microorganisms (GCM) 10K type strain sequencing project: providing services to taxonomists for standard genome sequencing and annotation.</title>
        <authorList>
            <consortium name="The Broad Institute Genomics Platform"/>
            <consortium name="The Broad Institute Genome Sequencing Center for Infectious Disease"/>
            <person name="Wu L."/>
            <person name="Ma J."/>
        </authorList>
    </citation>
    <scope>NUCLEOTIDE SEQUENCE [LARGE SCALE GENOMIC DNA]</scope>
    <source>
        <strain evidence="3">JCM 16014</strain>
    </source>
</reference>
<evidence type="ECO:0000259" key="1">
    <source>
        <dbReference type="SMART" id="SM00849"/>
    </source>
</evidence>
<feature type="domain" description="Metallo-beta-lactamase" evidence="1">
    <location>
        <begin position="18"/>
        <end position="213"/>
    </location>
</feature>
<dbReference type="InterPro" id="IPR001279">
    <property type="entry name" value="Metallo-B-lactamas"/>
</dbReference>
<evidence type="ECO:0000313" key="2">
    <source>
        <dbReference type="EMBL" id="GAA2026163.1"/>
    </source>
</evidence>
<evidence type="ECO:0000313" key="3">
    <source>
        <dbReference type="Proteomes" id="UP001500751"/>
    </source>
</evidence>
<dbReference type="Gene3D" id="3.60.15.10">
    <property type="entry name" value="Ribonuclease Z/Hydroxyacylglutathione hydrolase-like"/>
    <property type="match status" value="1"/>
</dbReference>
<dbReference type="SUPFAM" id="SSF56281">
    <property type="entry name" value="Metallo-hydrolase/oxidoreductase"/>
    <property type="match status" value="1"/>
</dbReference>
<comment type="caution">
    <text evidence="2">The sequence shown here is derived from an EMBL/GenBank/DDBJ whole genome shotgun (WGS) entry which is preliminary data.</text>
</comment>
<name>A0ABP5FIE5_9ACTN</name>
<protein>
    <submittedName>
        <fullName evidence="2">MBL fold metallo-hydrolase</fullName>
    </submittedName>
</protein>
<dbReference type="Proteomes" id="UP001500751">
    <property type="component" value="Unassembled WGS sequence"/>
</dbReference>
<organism evidence="2 3">
    <name type="scientific">Catenulispora yoronensis</name>
    <dbReference type="NCBI Taxonomy" id="450799"/>
    <lineage>
        <taxon>Bacteria</taxon>
        <taxon>Bacillati</taxon>
        <taxon>Actinomycetota</taxon>
        <taxon>Actinomycetes</taxon>
        <taxon>Catenulisporales</taxon>
        <taxon>Catenulisporaceae</taxon>
        <taxon>Catenulispora</taxon>
    </lineage>
</organism>
<dbReference type="EMBL" id="BAAAQN010000012">
    <property type="protein sequence ID" value="GAA2026163.1"/>
    <property type="molecule type" value="Genomic_DNA"/>
</dbReference>
<gene>
    <name evidence="2" type="ORF">GCM10009839_25650</name>
</gene>
<keyword evidence="3" id="KW-1185">Reference proteome</keyword>
<dbReference type="PANTHER" id="PTHR46018:SF4">
    <property type="entry name" value="METALLO-HYDROLASE YHFI-RELATED"/>
    <property type="match status" value="1"/>
</dbReference>
<dbReference type="Pfam" id="PF12706">
    <property type="entry name" value="Lactamase_B_2"/>
    <property type="match status" value="1"/>
</dbReference>
<accession>A0ABP5FIE5</accession>
<dbReference type="CDD" id="cd07716">
    <property type="entry name" value="RNaseZ_short-form-like_MBL-fold"/>
    <property type="match status" value="1"/>
</dbReference>